<dbReference type="InterPro" id="IPR009922">
    <property type="entry name" value="DUF1457"/>
</dbReference>
<dbReference type="EMBL" id="FNAK01000004">
    <property type="protein sequence ID" value="SDE12618.1"/>
    <property type="molecule type" value="Genomic_DNA"/>
</dbReference>
<dbReference type="Proteomes" id="UP000183685">
    <property type="component" value="Unassembled WGS sequence"/>
</dbReference>
<proteinExistence type="predicted"/>
<accession>A0A1G7ACG3</accession>
<sequence>MTRFLTSDIHFTRHANGADIPASRQVAAFVELWRQLAHAQTADAHAPARVPAKQAFTMQRLKPFLPNYFLAEWTGDDLRNRLVGSALDEQMGRRLTGESFLASYKGDQRDYFMAFWRQLVETPCGVITRRTIHLDGETTLRLNGASLPLADASGTVRFLCGVGDIAREFNHERVPQNGRHVFIDHIQYLDLGFGLPASVPDPAVFNAATDRALAAAR</sequence>
<keyword evidence="2" id="KW-1185">Reference proteome</keyword>
<dbReference type="STRING" id="637679.GCA_001550055_01677"/>
<reference evidence="1 2" key="1">
    <citation type="submission" date="2016-10" db="EMBL/GenBank/DDBJ databases">
        <authorList>
            <person name="de Groot N.N."/>
        </authorList>
    </citation>
    <scope>NUCLEOTIDE SEQUENCE [LARGE SCALE GENOMIC DNA]</scope>
    <source>
        <strain evidence="1 2">CGMCC 1.9109</strain>
    </source>
</reference>
<evidence type="ECO:0000313" key="2">
    <source>
        <dbReference type="Proteomes" id="UP000183685"/>
    </source>
</evidence>
<dbReference type="Pfam" id="PF07310">
    <property type="entry name" value="PAS_5"/>
    <property type="match status" value="1"/>
</dbReference>
<organism evidence="1 2">
    <name type="scientific">Kordiimonas lacus</name>
    <dbReference type="NCBI Taxonomy" id="637679"/>
    <lineage>
        <taxon>Bacteria</taxon>
        <taxon>Pseudomonadati</taxon>
        <taxon>Pseudomonadota</taxon>
        <taxon>Alphaproteobacteria</taxon>
        <taxon>Kordiimonadales</taxon>
        <taxon>Kordiimonadaceae</taxon>
        <taxon>Kordiimonas</taxon>
    </lineage>
</organism>
<dbReference type="RefSeq" id="WP_068303796.1">
    <property type="nucleotide sequence ID" value="NZ_FNAK01000004.1"/>
</dbReference>
<protein>
    <submittedName>
        <fullName evidence="1">PAS domain-containing protein</fullName>
    </submittedName>
</protein>
<evidence type="ECO:0000313" key="1">
    <source>
        <dbReference type="EMBL" id="SDE12618.1"/>
    </source>
</evidence>
<name>A0A1G7ACG3_9PROT</name>
<dbReference type="AlphaFoldDB" id="A0A1G7ACG3"/>
<gene>
    <name evidence="1" type="ORF">SAMN04488071_2180</name>
</gene>